<evidence type="ECO:0000256" key="1">
    <source>
        <dbReference type="SAM" id="MobiDB-lite"/>
    </source>
</evidence>
<feature type="compositionally biased region" description="Acidic residues" evidence="1">
    <location>
        <begin position="160"/>
        <end position="172"/>
    </location>
</feature>
<gene>
    <name evidence="2" type="ORF">GYMLUDRAFT_250679</name>
</gene>
<dbReference type="HOGENOM" id="CLU_1294550_0_0_1"/>
<dbReference type="AlphaFoldDB" id="A0A0D0ARV2"/>
<feature type="region of interest" description="Disordered" evidence="1">
    <location>
        <begin position="150"/>
        <end position="174"/>
    </location>
</feature>
<sequence>MNADVNASTKDKQDQTWLKNNSSSEYAIPKPSHWNASWLIAWTSTSQHPDRLYFHDDSILSYTPKLDLRYLHDLIGRVGQSEVRLAASKDASPAYKSNQIPNNEHPNSIVLAAEGNDRSLLPGSSSWMISGIDTGRTVFLMLLFLPTDDSDSNRDHDDGNGDNDEDMDDDAEDPKNTLTLTITMMTRALQPSSLPLRTRIPWSLHHPHHLSDL</sequence>
<evidence type="ECO:0000313" key="3">
    <source>
        <dbReference type="Proteomes" id="UP000053593"/>
    </source>
</evidence>
<protein>
    <submittedName>
        <fullName evidence="2">Uncharacterized protein</fullName>
    </submittedName>
</protein>
<organism evidence="2 3">
    <name type="scientific">Collybiopsis luxurians FD-317 M1</name>
    <dbReference type="NCBI Taxonomy" id="944289"/>
    <lineage>
        <taxon>Eukaryota</taxon>
        <taxon>Fungi</taxon>
        <taxon>Dikarya</taxon>
        <taxon>Basidiomycota</taxon>
        <taxon>Agaricomycotina</taxon>
        <taxon>Agaricomycetes</taxon>
        <taxon>Agaricomycetidae</taxon>
        <taxon>Agaricales</taxon>
        <taxon>Marasmiineae</taxon>
        <taxon>Omphalotaceae</taxon>
        <taxon>Collybiopsis</taxon>
        <taxon>Collybiopsis luxurians</taxon>
    </lineage>
</organism>
<keyword evidence="3" id="KW-1185">Reference proteome</keyword>
<reference evidence="2 3" key="1">
    <citation type="submission" date="2014-04" db="EMBL/GenBank/DDBJ databases">
        <title>Evolutionary Origins and Diversification of the Mycorrhizal Mutualists.</title>
        <authorList>
            <consortium name="DOE Joint Genome Institute"/>
            <consortium name="Mycorrhizal Genomics Consortium"/>
            <person name="Kohler A."/>
            <person name="Kuo A."/>
            <person name="Nagy L.G."/>
            <person name="Floudas D."/>
            <person name="Copeland A."/>
            <person name="Barry K.W."/>
            <person name="Cichocki N."/>
            <person name="Veneault-Fourrey C."/>
            <person name="LaButti K."/>
            <person name="Lindquist E.A."/>
            <person name="Lipzen A."/>
            <person name="Lundell T."/>
            <person name="Morin E."/>
            <person name="Murat C."/>
            <person name="Riley R."/>
            <person name="Ohm R."/>
            <person name="Sun H."/>
            <person name="Tunlid A."/>
            <person name="Henrissat B."/>
            <person name="Grigoriev I.V."/>
            <person name="Hibbett D.S."/>
            <person name="Martin F."/>
        </authorList>
    </citation>
    <scope>NUCLEOTIDE SEQUENCE [LARGE SCALE GENOMIC DNA]</scope>
    <source>
        <strain evidence="2 3">FD-317 M1</strain>
    </source>
</reference>
<proteinExistence type="predicted"/>
<name>A0A0D0ARV2_9AGAR</name>
<evidence type="ECO:0000313" key="2">
    <source>
        <dbReference type="EMBL" id="KIK53095.1"/>
    </source>
</evidence>
<accession>A0A0D0ARV2</accession>
<dbReference type="EMBL" id="KN834833">
    <property type="protein sequence ID" value="KIK53095.1"/>
    <property type="molecule type" value="Genomic_DNA"/>
</dbReference>
<dbReference type="Proteomes" id="UP000053593">
    <property type="component" value="Unassembled WGS sequence"/>
</dbReference>